<comment type="caution">
    <text evidence="2">The sequence shown here is derived from an EMBL/GenBank/DDBJ whole genome shotgun (WGS) entry which is preliminary data.</text>
</comment>
<name>A0A5C8ZUC0_9GAMM</name>
<keyword evidence="1" id="KW-0812">Transmembrane</keyword>
<dbReference type="Proteomes" id="UP000321039">
    <property type="component" value="Unassembled WGS sequence"/>
</dbReference>
<evidence type="ECO:0008006" key="4">
    <source>
        <dbReference type="Google" id="ProtNLM"/>
    </source>
</evidence>
<sequence length="164" mass="18466">MTLDHLGSIGEFVAAIATLITLIYLAFQLRQNTRALRATAFQSVVSEMGKNVEPLLNNADLVELFIKCNSSPEILTAAERVRVNALYLATFRRLESVYVQYTLGTMELENKLGFEESIIPLLHGPYAEKWWGEAKKSFYAPYVRYIEEQIAGGQVSTRSPSMQL</sequence>
<gene>
    <name evidence="2" type="ORF">FV139_15380</name>
</gene>
<dbReference type="EMBL" id="VRZA01000005">
    <property type="protein sequence ID" value="TXS92103.1"/>
    <property type="molecule type" value="Genomic_DNA"/>
</dbReference>
<evidence type="ECO:0000313" key="2">
    <source>
        <dbReference type="EMBL" id="TXS92103.1"/>
    </source>
</evidence>
<dbReference type="AlphaFoldDB" id="A0A5C8ZUC0"/>
<evidence type="ECO:0000256" key="1">
    <source>
        <dbReference type="SAM" id="Phobius"/>
    </source>
</evidence>
<proteinExistence type="predicted"/>
<protein>
    <recommendedName>
        <fullName evidence="4">DUF4760 domain-containing protein</fullName>
    </recommendedName>
</protein>
<accession>A0A5C8ZUC0</accession>
<keyword evidence="1" id="KW-1133">Transmembrane helix</keyword>
<reference evidence="2 3" key="1">
    <citation type="submission" date="2019-08" db="EMBL/GenBank/DDBJ databases">
        <title>Parahaliea maris sp. nov., isolated from the surface seawater.</title>
        <authorList>
            <person name="Liu Y."/>
        </authorList>
    </citation>
    <scope>NUCLEOTIDE SEQUENCE [LARGE SCALE GENOMIC DNA]</scope>
    <source>
        <strain evidence="2 3">HSLHS9</strain>
    </source>
</reference>
<dbReference type="RefSeq" id="WP_148069342.1">
    <property type="nucleotide sequence ID" value="NZ_VRZA01000005.1"/>
</dbReference>
<feature type="transmembrane region" description="Helical" evidence="1">
    <location>
        <begin position="6"/>
        <end position="27"/>
    </location>
</feature>
<evidence type="ECO:0000313" key="3">
    <source>
        <dbReference type="Proteomes" id="UP000321039"/>
    </source>
</evidence>
<keyword evidence="3" id="KW-1185">Reference proteome</keyword>
<organism evidence="2 3">
    <name type="scientific">Parahaliea maris</name>
    <dbReference type="NCBI Taxonomy" id="2716870"/>
    <lineage>
        <taxon>Bacteria</taxon>
        <taxon>Pseudomonadati</taxon>
        <taxon>Pseudomonadota</taxon>
        <taxon>Gammaproteobacteria</taxon>
        <taxon>Cellvibrionales</taxon>
        <taxon>Halieaceae</taxon>
        <taxon>Parahaliea</taxon>
    </lineage>
</organism>
<keyword evidence="1" id="KW-0472">Membrane</keyword>